<evidence type="ECO:0000256" key="3">
    <source>
        <dbReference type="ARBA" id="ARBA00023274"/>
    </source>
</evidence>
<dbReference type="Pfam" id="PF17135">
    <property type="entry name" value="Ribosomal_L18"/>
    <property type="match status" value="1"/>
</dbReference>
<evidence type="ECO:0000313" key="6">
    <source>
        <dbReference type="Proteomes" id="UP000234681"/>
    </source>
</evidence>
<dbReference type="AlphaFoldDB" id="A6KDQ0"/>
<sequence>MELPVQKNKPSAVMETVPDAVWILEVPKLKVCAQWVSNQVSKQKLHPQGFCGSKILNFDQIALDFPKSHGTIPLHVPQKGQEVYQQFGKAPGTPQPHTTPYVLSKSQKFEHVRGRRARCGHKN</sequence>
<accession>A6KDQ0</accession>
<dbReference type="GO" id="GO:0005840">
    <property type="term" value="C:ribosome"/>
    <property type="evidence" value="ECO:0007669"/>
    <property type="project" value="UniProtKB-KW"/>
</dbReference>
<reference evidence="5 6" key="1">
    <citation type="submission" date="2005-09" db="EMBL/GenBank/DDBJ databases">
        <authorList>
            <person name="Mural R.J."/>
            <person name="Li P.W."/>
            <person name="Adams M.D."/>
            <person name="Amanatides P.G."/>
            <person name="Baden-Tillson H."/>
            <person name="Barnstead M."/>
            <person name="Chin S.H."/>
            <person name="Dew I."/>
            <person name="Evans C.A."/>
            <person name="Ferriera S."/>
            <person name="Flanigan M."/>
            <person name="Fosler C."/>
            <person name="Glodek A."/>
            <person name="Gu Z."/>
            <person name="Holt R.A."/>
            <person name="Jennings D."/>
            <person name="Kraft C.L."/>
            <person name="Lu F."/>
            <person name="Nguyen T."/>
            <person name="Nusskern D.R."/>
            <person name="Pfannkoch C.M."/>
            <person name="Sitter C."/>
            <person name="Sutton G.G."/>
            <person name="Venter J.C."/>
            <person name="Wang Z."/>
            <person name="Woodage T."/>
            <person name="Zheng X.H."/>
            <person name="Zhong F."/>
        </authorList>
    </citation>
    <scope>NUCLEOTIDE SEQUENCE [LARGE SCALE GENOMIC DNA]</scope>
    <source>
        <strain>BN</strain>
        <strain evidence="6">Sprague-Dawley</strain>
    </source>
</reference>
<feature type="domain" description="Large ribosomal subunit protein uL15/eL18" evidence="4">
    <location>
        <begin position="6"/>
        <end position="122"/>
    </location>
</feature>
<evidence type="ECO:0000313" key="5">
    <source>
        <dbReference type="EMBL" id="EDL91705.1"/>
    </source>
</evidence>
<dbReference type="InterPro" id="IPR000039">
    <property type="entry name" value="Ribosomal_eL18"/>
</dbReference>
<dbReference type="InterPro" id="IPR021131">
    <property type="entry name" value="Ribosomal_uL15/eL18"/>
</dbReference>
<keyword evidence="3" id="KW-0687">Ribonucleoprotein</keyword>
<proteinExistence type="predicted"/>
<comment type="subunit">
    <text evidence="1">Component of the large ribosomal subunit.</text>
</comment>
<dbReference type="PANTHER" id="PTHR10934:SF2">
    <property type="entry name" value="LARGE RIBOSOMAL SUBUNIT PROTEIN EL18"/>
    <property type="match status" value="1"/>
</dbReference>
<evidence type="ECO:0000256" key="2">
    <source>
        <dbReference type="ARBA" id="ARBA00022980"/>
    </source>
</evidence>
<gene>
    <name evidence="5" type="ORF">rCG_31968</name>
</gene>
<dbReference type="GO" id="GO:0006412">
    <property type="term" value="P:translation"/>
    <property type="evidence" value="ECO:0007669"/>
    <property type="project" value="InterPro"/>
</dbReference>
<organism evidence="5 6">
    <name type="scientific">Rattus norvegicus</name>
    <name type="common">Rat</name>
    <dbReference type="NCBI Taxonomy" id="10116"/>
    <lineage>
        <taxon>Eukaryota</taxon>
        <taxon>Metazoa</taxon>
        <taxon>Chordata</taxon>
        <taxon>Craniata</taxon>
        <taxon>Vertebrata</taxon>
        <taxon>Euteleostomi</taxon>
        <taxon>Mammalia</taxon>
        <taxon>Eutheria</taxon>
        <taxon>Euarchontoglires</taxon>
        <taxon>Glires</taxon>
        <taxon>Rodentia</taxon>
        <taxon>Myomorpha</taxon>
        <taxon>Muroidea</taxon>
        <taxon>Muridae</taxon>
        <taxon>Murinae</taxon>
        <taxon>Rattus</taxon>
    </lineage>
</organism>
<dbReference type="PANTHER" id="PTHR10934">
    <property type="entry name" value="60S RIBOSOMAL PROTEIN L18"/>
    <property type="match status" value="1"/>
</dbReference>
<dbReference type="Proteomes" id="UP000234681">
    <property type="component" value="Chromosome 5"/>
</dbReference>
<keyword evidence="2" id="KW-0689">Ribosomal protein</keyword>
<protein>
    <submittedName>
        <fullName evidence="5">RCG31968</fullName>
    </submittedName>
</protein>
<dbReference type="GO" id="GO:1990904">
    <property type="term" value="C:ribonucleoprotein complex"/>
    <property type="evidence" value="ECO:0007669"/>
    <property type="project" value="UniProtKB-KW"/>
</dbReference>
<evidence type="ECO:0000256" key="1">
    <source>
        <dbReference type="ARBA" id="ARBA00011133"/>
    </source>
</evidence>
<dbReference type="EMBL" id="CH474039">
    <property type="protein sequence ID" value="EDL91705.1"/>
    <property type="molecule type" value="Genomic_DNA"/>
</dbReference>
<feature type="non-terminal residue" evidence="5">
    <location>
        <position position="123"/>
    </location>
</feature>
<name>A6KDQ0_RAT</name>
<evidence type="ECO:0000259" key="4">
    <source>
        <dbReference type="Pfam" id="PF17135"/>
    </source>
</evidence>
<dbReference type="GO" id="GO:0003735">
    <property type="term" value="F:structural constituent of ribosome"/>
    <property type="evidence" value="ECO:0007669"/>
    <property type="project" value="InterPro"/>
</dbReference>
<dbReference type="Gene3D" id="3.100.10.10">
    <property type="match status" value="1"/>
</dbReference>
<dbReference type="GO" id="GO:0005791">
    <property type="term" value="C:rough endoplasmic reticulum"/>
    <property type="evidence" value="ECO:0007669"/>
    <property type="project" value="UniProtKB-SubCell"/>
</dbReference>